<evidence type="ECO:0000256" key="7">
    <source>
        <dbReference type="ARBA" id="ARBA00022827"/>
    </source>
</evidence>
<dbReference type="InterPro" id="IPR036155">
    <property type="entry name" value="Crypto/Photolyase_N_sf"/>
</dbReference>
<keyword evidence="6" id="KW-0227">DNA damage</keyword>
<evidence type="ECO:0000256" key="10">
    <source>
        <dbReference type="ARBA" id="ARBA00023239"/>
    </source>
</evidence>
<evidence type="ECO:0000259" key="13">
    <source>
        <dbReference type="PROSITE" id="PS51645"/>
    </source>
</evidence>
<evidence type="ECO:0000256" key="1">
    <source>
        <dbReference type="ARBA" id="ARBA00001974"/>
    </source>
</evidence>
<keyword evidence="8" id="KW-0238">DNA-binding</keyword>
<evidence type="ECO:0000256" key="8">
    <source>
        <dbReference type="ARBA" id="ARBA00023125"/>
    </source>
</evidence>
<dbReference type="InterPro" id="IPR052219">
    <property type="entry name" value="Photolyase_Class-2"/>
</dbReference>
<comment type="similarity">
    <text evidence="2">Belongs to the DNA photolyase class-2 family.</text>
</comment>
<dbReference type="Gene3D" id="3.40.50.620">
    <property type="entry name" value="HUPs"/>
    <property type="match status" value="1"/>
</dbReference>
<dbReference type="InterPro" id="IPR036134">
    <property type="entry name" value="Crypto/Photolyase_FAD-like_sf"/>
</dbReference>
<keyword evidence="10 14" id="KW-0456">Lyase</keyword>
<dbReference type="FunFam" id="1.10.579.10:FF:000002">
    <property type="entry name" value="Deoxyribodipyrimidine photolyase"/>
    <property type="match status" value="1"/>
</dbReference>
<comment type="catalytic activity">
    <reaction evidence="12">
        <text>cyclobutadipyrimidine (in DNA) = 2 pyrimidine residues (in DNA).</text>
        <dbReference type="EC" id="4.1.99.3"/>
    </reaction>
</comment>
<dbReference type="GO" id="GO:0003904">
    <property type="term" value="F:deoxyribodipyrimidine photo-lyase activity"/>
    <property type="evidence" value="ECO:0007669"/>
    <property type="project" value="UniProtKB-EC"/>
</dbReference>
<keyword evidence="15" id="KW-1185">Reference proteome</keyword>
<accession>Q1AY95</accession>
<reference evidence="14 15" key="1">
    <citation type="submission" date="2006-06" db="EMBL/GenBank/DDBJ databases">
        <title>Complete sequence of Rubrobacter xylanophilus DSM 9941.</title>
        <authorList>
            <consortium name="US DOE Joint Genome Institute"/>
            <person name="Copeland A."/>
            <person name="Lucas S."/>
            <person name="Lapidus A."/>
            <person name="Barry K."/>
            <person name="Detter J.C."/>
            <person name="Glavina del Rio T."/>
            <person name="Hammon N."/>
            <person name="Israni S."/>
            <person name="Dalin E."/>
            <person name="Tice H."/>
            <person name="Pitluck S."/>
            <person name="Munk A.C."/>
            <person name="Brettin T."/>
            <person name="Bruce D."/>
            <person name="Han C."/>
            <person name="Tapia R."/>
            <person name="Gilna P."/>
            <person name="Schmutz J."/>
            <person name="Larimer F."/>
            <person name="Land M."/>
            <person name="Hauser L."/>
            <person name="Kyrpides N."/>
            <person name="Lykidis A."/>
            <person name="da Costa M.S."/>
            <person name="Rainey F.A."/>
            <person name="Empadinhas N."/>
            <person name="Jolivet E."/>
            <person name="Battista J.R."/>
            <person name="Richardson P."/>
        </authorList>
    </citation>
    <scope>NUCLEOTIDE SEQUENCE [LARGE SCALE GENOMIC DNA]</scope>
    <source>
        <strain evidence="15">DSM 9941 / NBRC 16129 / PRD-1</strain>
    </source>
</reference>
<keyword evidence="7" id="KW-0274">FAD</keyword>
<dbReference type="PROSITE" id="PS01083">
    <property type="entry name" value="DNA_PHOTOLYASES_2_1"/>
    <property type="match status" value="1"/>
</dbReference>
<dbReference type="Gene3D" id="1.10.579.10">
    <property type="entry name" value="DNA Cyclobutane Dipyrimidine Photolyase, subunit A, domain 3"/>
    <property type="match status" value="1"/>
</dbReference>
<dbReference type="InterPro" id="IPR032673">
    <property type="entry name" value="DNA_photolyase_2_CS"/>
</dbReference>
<keyword evidence="5" id="KW-0285">Flavoprotein</keyword>
<dbReference type="GO" id="GO:0003677">
    <property type="term" value="F:DNA binding"/>
    <property type="evidence" value="ECO:0007669"/>
    <property type="project" value="UniProtKB-KW"/>
</dbReference>
<comment type="cofactor">
    <cofactor evidence="1">
        <name>FAD</name>
        <dbReference type="ChEBI" id="CHEBI:57692"/>
    </cofactor>
</comment>
<keyword evidence="9" id="KW-0234">DNA repair</keyword>
<dbReference type="PROSITE" id="PS51645">
    <property type="entry name" value="PHR_CRY_ALPHA_BETA"/>
    <property type="match status" value="1"/>
</dbReference>
<dbReference type="Gene3D" id="1.25.40.80">
    <property type="match status" value="1"/>
</dbReference>
<dbReference type="Pfam" id="PF00875">
    <property type="entry name" value="DNA_photolyase"/>
    <property type="match status" value="1"/>
</dbReference>
<evidence type="ECO:0000313" key="15">
    <source>
        <dbReference type="Proteomes" id="UP000006637"/>
    </source>
</evidence>
<dbReference type="PANTHER" id="PTHR10211">
    <property type="entry name" value="DEOXYRIBODIPYRIMIDINE PHOTOLYASE"/>
    <property type="match status" value="1"/>
</dbReference>
<feature type="domain" description="Photolyase/cryptochrome alpha/beta" evidence="13">
    <location>
        <begin position="24"/>
        <end position="152"/>
    </location>
</feature>
<dbReference type="KEGG" id="rxy:Rxyl_0663"/>
<evidence type="ECO:0000256" key="5">
    <source>
        <dbReference type="ARBA" id="ARBA00022630"/>
    </source>
</evidence>
<evidence type="ECO:0000256" key="12">
    <source>
        <dbReference type="ARBA" id="ARBA00033999"/>
    </source>
</evidence>
<dbReference type="SUPFAM" id="SSF48173">
    <property type="entry name" value="Cryptochrome/photolyase FAD-binding domain"/>
    <property type="match status" value="1"/>
</dbReference>
<organism evidence="14 15">
    <name type="scientific">Rubrobacter xylanophilus (strain DSM 9941 / JCM 11954 / NBRC 16129 / PRD-1)</name>
    <dbReference type="NCBI Taxonomy" id="266117"/>
    <lineage>
        <taxon>Bacteria</taxon>
        <taxon>Bacillati</taxon>
        <taxon>Actinomycetota</taxon>
        <taxon>Rubrobacteria</taxon>
        <taxon>Rubrobacterales</taxon>
        <taxon>Rubrobacteraceae</taxon>
        <taxon>Rubrobacter</taxon>
    </lineage>
</organism>
<dbReference type="AlphaFoldDB" id="Q1AY95"/>
<dbReference type="HOGENOM" id="CLU_026342_2_1_11"/>
<dbReference type="GO" id="GO:0000719">
    <property type="term" value="P:photoreactive repair"/>
    <property type="evidence" value="ECO:0007669"/>
    <property type="project" value="TreeGrafter"/>
</dbReference>
<evidence type="ECO:0000313" key="14">
    <source>
        <dbReference type="EMBL" id="ABG03633.1"/>
    </source>
</evidence>
<evidence type="ECO:0000256" key="6">
    <source>
        <dbReference type="ARBA" id="ARBA00022763"/>
    </source>
</evidence>
<dbReference type="PANTHER" id="PTHR10211:SF0">
    <property type="entry name" value="DEOXYRIBODIPYRIMIDINE PHOTO-LYASE"/>
    <property type="match status" value="1"/>
</dbReference>
<evidence type="ECO:0000256" key="11">
    <source>
        <dbReference type="ARBA" id="ARBA00031671"/>
    </source>
</evidence>
<dbReference type="Proteomes" id="UP000006637">
    <property type="component" value="Chromosome"/>
</dbReference>
<dbReference type="EC" id="4.1.99.3" evidence="3"/>
<name>Q1AY95_RUBXD</name>
<evidence type="ECO:0000256" key="2">
    <source>
        <dbReference type="ARBA" id="ARBA00006409"/>
    </source>
</evidence>
<evidence type="ECO:0000256" key="9">
    <source>
        <dbReference type="ARBA" id="ARBA00023204"/>
    </source>
</evidence>
<evidence type="ECO:0000256" key="4">
    <source>
        <dbReference type="ARBA" id="ARBA00014046"/>
    </source>
</evidence>
<gene>
    <name evidence="14" type="ordered locus">Rxyl_0663</name>
</gene>
<sequence length="464" mass="52765">MSTAGIQQERVRHLNHRGPRESGEYVLYWMQASQRAEHNHALEYAVRQANALGRSLVCVFGLTDGYPEANLRHYAFMLEGLADVEKGLRRRGIGFAVRRGSPDEVALEAGRRAALIVTDRGYLRHQVRWRENVAAEAGCRVTQVESDVLVPVETASDRREYAARTFRPRVSRHLERFLVGLGTTALRRPSAGAGLGGLDLSDPGRVLEELDLDRGVGPVGHLYRGGTRAAKRLLRRFLEEGLPGYASGRDQPHAGGVSHMSKYLHFGHISPLYVALRARGSGAPEEDVGAFLEELVVRRELAVNFVRYTPNYDSYSCLPEWARSTLEEHRGDSRERVYTRRQLEEAATHDPYWNAAMVEMRHTGYLHNHMRMYWGKRILGWTRTPQHAYRTALYLNNRYFLDGRDPNSYANVAWVFGLHDRPWKERPVFGKVRYMSRSGLERKTDPGAYVRRVERLTGVSVSGV</sequence>
<dbReference type="RefSeq" id="WP_011563651.1">
    <property type="nucleotide sequence ID" value="NC_008148.1"/>
</dbReference>
<dbReference type="SUPFAM" id="SSF52425">
    <property type="entry name" value="Cryptochrome/photolyase, N-terminal domain"/>
    <property type="match status" value="1"/>
</dbReference>
<protein>
    <recommendedName>
        <fullName evidence="4">Deoxyribodipyrimidine photo-lyase</fullName>
        <ecNumber evidence="3">4.1.99.3</ecNumber>
    </recommendedName>
    <alternativeName>
        <fullName evidence="11">DNA photolyase</fullName>
    </alternativeName>
</protein>
<evidence type="ECO:0000256" key="3">
    <source>
        <dbReference type="ARBA" id="ARBA00013149"/>
    </source>
</evidence>
<dbReference type="eggNOG" id="COG0415">
    <property type="taxonomic scope" value="Bacteria"/>
</dbReference>
<dbReference type="EMBL" id="CP000386">
    <property type="protein sequence ID" value="ABG03633.1"/>
    <property type="molecule type" value="Genomic_DNA"/>
</dbReference>
<dbReference type="InterPro" id="IPR014729">
    <property type="entry name" value="Rossmann-like_a/b/a_fold"/>
</dbReference>
<dbReference type="InterPro" id="IPR006050">
    <property type="entry name" value="DNA_photolyase_N"/>
</dbReference>
<dbReference type="STRING" id="266117.Rxyl_0663"/>
<dbReference type="PhylomeDB" id="Q1AY95"/>
<proteinExistence type="inferred from homology"/>